<dbReference type="GO" id="GO:0000930">
    <property type="term" value="C:gamma-tubulin complex"/>
    <property type="evidence" value="ECO:0007669"/>
    <property type="project" value="TreeGrafter"/>
</dbReference>
<feature type="compositionally biased region" description="Polar residues" evidence="7">
    <location>
        <begin position="766"/>
        <end position="776"/>
    </location>
</feature>
<feature type="region of interest" description="Disordered" evidence="7">
    <location>
        <begin position="766"/>
        <end position="805"/>
    </location>
</feature>
<evidence type="ECO:0000256" key="5">
    <source>
        <dbReference type="ARBA" id="ARBA00023212"/>
    </source>
</evidence>
<evidence type="ECO:0000256" key="1">
    <source>
        <dbReference type="ARBA" id="ARBA00004245"/>
    </source>
</evidence>
<dbReference type="InterPro" id="IPR041470">
    <property type="entry name" value="GCP_N"/>
</dbReference>
<dbReference type="InterPro" id="IPR042241">
    <property type="entry name" value="GCP_C_sf"/>
</dbReference>
<evidence type="ECO:0000259" key="9">
    <source>
        <dbReference type="Pfam" id="PF17681"/>
    </source>
</evidence>
<dbReference type="InterPro" id="IPR040457">
    <property type="entry name" value="GCP_C"/>
</dbReference>
<reference evidence="10" key="1">
    <citation type="submission" date="2013-07" db="EMBL/GenBank/DDBJ databases">
        <authorList>
            <person name="Geib S."/>
        </authorList>
    </citation>
    <scope>NUCLEOTIDE SEQUENCE</scope>
</reference>
<feature type="coiled-coil region" evidence="6">
    <location>
        <begin position="677"/>
        <end position="711"/>
    </location>
</feature>
<dbReference type="GO" id="GO:0051321">
    <property type="term" value="P:meiotic cell cycle"/>
    <property type="evidence" value="ECO:0007669"/>
    <property type="project" value="TreeGrafter"/>
</dbReference>
<evidence type="ECO:0000313" key="10">
    <source>
        <dbReference type="EMBL" id="JAB91598.1"/>
    </source>
</evidence>
<evidence type="ECO:0000256" key="2">
    <source>
        <dbReference type="ARBA" id="ARBA00010337"/>
    </source>
</evidence>
<dbReference type="Pfam" id="PF04130">
    <property type="entry name" value="GCP_C_terminal"/>
    <property type="match status" value="1"/>
</dbReference>
<dbReference type="GO" id="GO:0043015">
    <property type="term" value="F:gamma-tubulin binding"/>
    <property type="evidence" value="ECO:0007669"/>
    <property type="project" value="InterPro"/>
</dbReference>
<dbReference type="PANTHER" id="PTHR19302">
    <property type="entry name" value="GAMMA TUBULIN COMPLEX PROTEIN"/>
    <property type="match status" value="1"/>
</dbReference>
<dbReference type="PANTHER" id="PTHR19302:SF70">
    <property type="entry name" value="GAMMA-TUBULIN COMPLEX COMPONENT 6"/>
    <property type="match status" value="1"/>
</dbReference>
<dbReference type="GO" id="GO:0007020">
    <property type="term" value="P:microtubule nucleation"/>
    <property type="evidence" value="ECO:0007669"/>
    <property type="project" value="InterPro"/>
</dbReference>
<dbReference type="Pfam" id="PF17681">
    <property type="entry name" value="GCP_N_terminal"/>
    <property type="match status" value="1"/>
</dbReference>
<dbReference type="GO" id="GO:0051225">
    <property type="term" value="P:spindle assembly"/>
    <property type="evidence" value="ECO:0007669"/>
    <property type="project" value="TreeGrafter"/>
</dbReference>
<keyword evidence="4" id="KW-0493">Microtubule</keyword>
<feature type="domain" description="Gamma tubulin complex component protein N-terminal" evidence="9">
    <location>
        <begin position="347"/>
        <end position="605"/>
    </location>
</feature>
<protein>
    <submittedName>
        <fullName evidence="10">Gamma-tubulin complex component 6</fullName>
    </submittedName>
</protein>
<evidence type="ECO:0000256" key="3">
    <source>
        <dbReference type="ARBA" id="ARBA00022490"/>
    </source>
</evidence>
<dbReference type="EMBL" id="GAMC01014957">
    <property type="protein sequence ID" value="JAB91598.1"/>
    <property type="molecule type" value="mRNA"/>
</dbReference>
<feature type="domain" description="Gamma tubulin complex component C-terminal" evidence="8">
    <location>
        <begin position="1298"/>
        <end position="1602"/>
    </location>
</feature>
<dbReference type="InterPro" id="IPR007259">
    <property type="entry name" value="GCP"/>
</dbReference>
<dbReference type="GO" id="GO:0000922">
    <property type="term" value="C:spindle pole"/>
    <property type="evidence" value="ECO:0007669"/>
    <property type="project" value="InterPro"/>
</dbReference>
<comment type="similarity">
    <text evidence="2">Belongs to the TUBGCP family.</text>
</comment>
<comment type="subcellular location">
    <subcellularLocation>
        <location evidence="1">Cytoplasm</location>
        <location evidence="1">Cytoskeleton</location>
    </subcellularLocation>
</comment>
<name>W8B3H5_CERCA</name>
<keyword evidence="3" id="KW-0963">Cytoplasm</keyword>
<dbReference type="GO" id="GO:0005874">
    <property type="term" value="C:microtubule"/>
    <property type="evidence" value="ECO:0007669"/>
    <property type="project" value="UniProtKB-KW"/>
</dbReference>
<keyword evidence="6" id="KW-0175">Coiled coil</keyword>
<gene>
    <name evidence="10" type="primary">GCP6</name>
</gene>
<accession>W8B3H5</accession>
<evidence type="ECO:0000259" key="8">
    <source>
        <dbReference type="Pfam" id="PF04130"/>
    </source>
</evidence>
<reference evidence="10" key="2">
    <citation type="journal article" date="2014" name="BMC Genomics">
        <title>A genomic perspective to assessing quality of mass-reared SIT flies used in Mediterranean fruit fly (Ceratitis capitata) eradication in California.</title>
        <authorList>
            <person name="Calla B."/>
            <person name="Hall B."/>
            <person name="Hou S."/>
            <person name="Geib S.M."/>
        </authorList>
    </citation>
    <scope>NUCLEOTIDE SEQUENCE</scope>
</reference>
<organism evidence="10">
    <name type="scientific">Ceratitis capitata</name>
    <name type="common">Mediterranean fruit fly</name>
    <name type="synonym">Tephritis capitata</name>
    <dbReference type="NCBI Taxonomy" id="7213"/>
    <lineage>
        <taxon>Eukaryota</taxon>
        <taxon>Metazoa</taxon>
        <taxon>Ecdysozoa</taxon>
        <taxon>Arthropoda</taxon>
        <taxon>Hexapoda</taxon>
        <taxon>Insecta</taxon>
        <taxon>Pterygota</taxon>
        <taxon>Neoptera</taxon>
        <taxon>Endopterygota</taxon>
        <taxon>Diptera</taxon>
        <taxon>Brachycera</taxon>
        <taxon>Muscomorpha</taxon>
        <taxon>Tephritoidea</taxon>
        <taxon>Tephritidae</taxon>
        <taxon>Ceratitis</taxon>
        <taxon>Ceratitis</taxon>
    </lineage>
</organism>
<dbReference type="GO" id="GO:0000278">
    <property type="term" value="P:mitotic cell cycle"/>
    <property type="evidence" value="ECO:0007669"/>
    <property type="project" value="TreeGrafter"/>
</dbReference>
<dbReference type="Gene3D" id="1.20.120.1900">
    <property type="entry name" value="Gamma-tubulin complex, C-terminal domain"/>
    <property type="match status" value="1"/>
</dbReference>
<evidence type="ECO:0000256" key="4">
    <source>
        <dbReference type="ARBA" id="ARBA00022701"/>
    </source>
</evidence>
<feature type="compositionally biased region" description="Acidic residues" evidence="7">
    <location>
        <begin position="795"/>
        <end position="805"/>
    </location>
</feature>
<sequence length="1608" mass="183460">MHDPDLEANADSVNYLITQLCRNLAEQYGLEEPECSTAVQELKSTAFEILLKKSTEPHVFTSTDDAAEFDPQRAVDMQIFAAKLHSRADPQVCARYAALEEQMANISDEPYFMEGPGRSVLQLLLALQGDVRGEEQVPVPSPPALLVPGPFTLHANYENNRYYPRPQTFDWLVPEPRFFKGVKHSETLDNPYLPKYLLHEECNFLAKMDQKYAANLMPKQATPQDCTFTAMTRRLLGSTVRMSVNIFRAPVDSKAQAFKDVDMQNRRKLKLITSNARHTPPVVQNVPPRKAEPRILSWNWQSLSCRGVIRQRPFASEAEMMLDLKCHMLQMRGCEFETNIMTCADFLHDLKALTAGIQSDTFQHDDHMVFNMQPNITVEGLLPETVRSYAVSFLECGTCYKRLQTMIQKKDYKLMFEGFIFRALCSAIDEYLLTFRQYVFAKEDDTLIAYYARMRKIMRQISNLSFTLVIHTDVAAHVTLPMGSQFLGYLYREIVHTTEKDYIMLLVYMLKSCCHVYFKHLQKWIYYGLLDDPCSELFICFVDHYRPNTKYFYDKAYFVRKESVPGFFQGYEDDILQCGKYTMLLKAYKPNHPLFTLDYPLISVCLSYEEIQRLKKKCILYRERAEAACGSSNVSIRQIFEARAAKKRDFYKRACQRTRDNLDKWSIEQHNLAVLVAEQKKRRLDELTTQLQDAKQRKIDERRANVELELRLLRETEKLEEQHLLRENINLRKRIEYYQELSDMIRTDAVAKTVVVTNAPAVAQVQPSKFSPQSDGSGEHSAHAPPTSGSGGTDTDFESCCGEDEKDTDAYADADADADSASLYAECLSEEFVQKFEENENELKALCVAERAEQDADGETADKTLVTLNAPQMCSSDTSLKSALDFTVSKTSTLLPNPSNMTFLKRSVSDVINSNELPCASVTQNVSSTTVTIVPAARTETFTPQISSTTVTIGAAPVTNETLTEAQRNKLRVLTHEFGTYSASALPDINLNTLPESELTDLQRNRRRMMQNDLFAEYNKSPLADRAQLNLNLDTERARNRRRVLESEFNILTGLTPSTTTFTVEQVATPMSTTSDTPLTEQAAEFTAAEVKKYDIANGNVSSKTQLKINVDLANEQSVQVAEGEQSVVSLLGSQTARTQDVSETPECALNTAGLQAKQGFDFIDAERLRKQQQTAPTEAPIQLDSMSIVTDADEEEDNDALPPPDYSDPYKRSRELLASNFTCATLSPYIRLNMSKTPMIVAGKKSRESLQQLKVNSMSVITLTEFLQKSVILPMTTHLGLVNNEVMRLFLDELKILDHLRSLRHYFFLMDGEFGSIIGDGIIGKLESGATPVKLLNYQMLHSILDTALGSSITGNDKNAENLSFTISDMPQKFELANPGVLNVLSLSYRVEWPLNLILNPETLEQYGNIFKYLIKVRRISWVLERAYQILKEALKKHGKQILQSPQYRHIQLMRHKFYHFVHALQNHITANALQASWKTFKDDLLQAKSIEDIYRKHTTYVKRILFLCMLNRHSAEFNNTIENIFKISLRFYNNLKSREFKQRAGDEHFTHSRYEKLSNDEQEFDKLIKFTIYLGNKIVRHGYQEEIGQLIALINFNQYYSASTIP</sequence>
<dbReference type="GO" id="GO:0051011">
    <property type="term" value="F:microtubule minus-end binding"/>
    <property type="evidence" value="ECO:0007669"/>
    <property type="project" value="TreeGrafter"/>
</dbReference>
<dbReference type="OrthoDB" id="775571at2759"/>
<evidence type="ECO:0000256" key="6">
    <source>
        <dbReference type="SAM" id="Coils"/>
    </source>
</evidence>
<dbReference type="GO" id="GO:0031122">
    <property type="term" value="P:cytoplasmic microtubule organization"/>
    <property type="evidence" value="ECO:0007669"/>
    <property type="project" value="TreeGrafter"/>
</dbReference>
<keyword evidence="5" id="KW-0206">Cytoskeleton</keyword>
<proteinExistence type="evidence at transcript level"/>
<evidence type="ECO:0000256" key="7">
    <source>
        <dbReference type="SAM" id="MobiDB-lite"/>
    </source>
</evidence>